<name>A0A100ISP5_ASPNG</name>
<sequence length="2148" mass="234186">MSLQTYLIAIITYFGFPSFHGTQQPSLQYPLQLDDVDLTPPAPKDLSFVPPGAAEEALGEPFRCHYPSMAAQYTYNPTPENRSIWLKHQTNSSLDFDINTDYEARWPVGIERKYILTVSERSLNLDGIEFPYAKVFNNSYPGPWIQACWGDWINITVKNNLRRNGTAIHMHGLRMLSNGLMDGVPGVTQCPIAPGDTFNYVFNTTQYGTTWYHSHYSLQYSDGVLGPLTIHGPTSANFDKAIDPIIFTDHNHQSAFQLYYQEQFANNSTRVPPKQTTILLNGHGSYAGSFPERRYHKKVQPGKKYILRLINGSTDTTFIFSIDGHNLTVVGLDLVPVQPYTTDHIYVGIGQRYHILLETKTDFSDSMNMAYWIRTDPATGCHNFETIPDARQGILWYGGGSHPPIPTTTAHAYNNTCSDMLDLVPVVPWTIDEPPPIIPMVKYTMAQSPIETMSVTIGQWNLSAVGDDPEVTVNYWKFLNDTLWVNYAEPTVNHLDPPYNSSEVIYLAAEAQPAQTTWNYMLIIGGNIVATPPVTGGNLAPNAHPIHLHGHDFAVLQYSTDKYNSSEDLDLNLENPRRRDAVLLPQNGFIVIAFKTDNPGSWTLHCHIAWHASAGLAFQVLEEQPAFKAGIEDSTVARIQLEQMCQNWDVCTRQLTRPAPPIMDLEHPDFNNSDQPRRRRRNAVRRRMRNRAPISARLSLDPQLRGNVGVVSEDLAGDLFHTSGKGNITARGYYSADLEFTGYVERTGKEIDIHYIAISPYQPGSNAVEDLAWTIIPVRPQSKERSSQSPLPHSTVLFPSSATSLQPFTDALSKLDPTRHTLQAQRPIEIQLLDVAPLPLDTIYVTVERNLLRNHDDVQNKFGGGFTPSQNGPNGHWAKTGKGGVEAKKQSKKAAAETEDRLTAAVRQALGAEKVVHTGDVLPLPLPPHPITYAPSPPARISYCEPVSQGLLMPTTKVVLIQARPQRHRSQRSLRSSSGLLKQVAEDEADDTSNEQFYSAAEDKPVESSTEVEATSTADESETEGSGNASDTSDDSLDDMISLAAPELPQPPSGVMSAMTAATPRAGGRRGDGTHTPGSVASNFTSTTMRPGRTNGGKVFKAEGLLRRVSSDLLHPRPREDDDTESFIFVDISTLAKIGCFSGDWVRIEATEEPQLNMFASIKLGSFNEEEEDSGNWRAAKIYGLPGLPSAKPRYSINQSGERRLSISQRAPTRLTPSVFVPPLLLNNLENPKYLRISPIAFAAANGAKPGLLHQVKSSVVRSPPLAKEVTLLKVSTPLSMDRVLQPALFAGLKQYFESKRRLLKGGDLVGISVDEGLGRAVFPVTTGGDTGAQDDDLTIRLGQVTGANHTASKKVGVAWFRVGQVVPSTSNEQDGPENQWGGVAVIDSATTRMVQAGSDVSRVPGTIDNGWEYWLGVKTVPRAANDAPTPHGLITEAPQSFIPPLQQRIRDLMSVATSPRAIQLGMKPVVILIRSQQRHIGKATIANRACADIGLHTFPIDAYDILTEGGANGGDVKTEAYLKARAERAFHCGPECTALLIKHIEVLTADRIISAMADIVADARVVIATTTDVEQIPEGIRSMFTHEFEMGAPEEKEREGILRNAVTERGIKTSPDVDLSTVALKTAALVAGDLVDVVERASAARTARLEKLAELASKNAGQAVSVRDVLVSGGDAARGVTKVDFDAAVDAARKNFADSIGAPKIPNVSWDDVGGLTNVKDALIETIQLPLERPELFAKGMKKRSGILFYGPPGTGKTLLAKAIATEFSLNFFSVKGPELLNMYIGESEANVRRVFQRARDARPCVVFFDELDSVAPKRGNQGDSGGVMDRIVSQLLAELDGMNGGEENSGGVFVIGATNRPDLLDTALLRPGRFDKMLYLGVSDTHEKQSTILEALTRKFTLSPDLSLRRVADRLPLTYTGADLYALCSDAMLKAITRKATAVDEKIKQLPGEPVSTAYFFDHLATPEDVAVMVTEEDFKEAQDELVPSVSAKELEHFERIRQTFESVDKQKQESGNSAPQTIEEVLEALKSGDQLEFSMDGPTTNGDSHANDSGKGKGKQVPSGQSASGKGKGKSPAGTGGKSKNKLVAMPNGDSDSSLDGPTADRGTGGGYDDVGEDDEDGVTNGGDEDYIIRTDHLAQDGGSK</sequence>
<feature type="compositionally biased region" description="Basic and acidic residues" evidence="15">
    <location>
        <begin position="885"/>
        <end position="898"/>
    </location>
</feature>
<keyword evidence="9" id="KW-0472">Membrane</keyword>
<dbReference type="InterPro" id="IPR002355">
    <property type="entry name" value="Cu_oxidase_Cu_BS"/>
</dbReference>
<dbReference type="Pfam" id="PF00394">
    <property type="entry name" value="Cu-oxidase"/>
    <property type="match status" value="1"/>
</dbReference>
<evidence type="ECO:0000256" key="8">
    <source>
        <dbReference type="ARBA" id="ARBA00023002"/>
    </source>
</evidence>
<dbReference type="VEuPathDB" id="FungiDB:ATCC64974_73090"/>
<dbReference type="InterPro" id="IPR033138">
    <property type="entry name" value="Cu_oxidase_CS"/>
</dbReference>
<dbReference type="VEuPathDB" id="FungiDB:M747DRAFT_263221"/>
<evidence type="ECO:0000256" key="4">
    <source>
        <dbReference type="ARBA" id="ARBA00022723"/>
    </source>
</evidence>
<feature type="compositionally biased region" description="Low complexity" evidence="15">
    <location>
        <begin position="2065"/>
        <end position="2080"/>
    </location>
</feature>
<dbReference type="VEuPathDB" id="FungiDB:ATCC64974_73100"/>
<feature type="compositionally biased region" description="Basic and acidic residues" evidence="15">
    <location>
        <begin position="2134"/>
        <end position="2148"/>
    </location>
</feature>
<dbReference type="Gene3D" id="1.10.8.60">
    <property type="match status" value="2"/>
</dbReference>
<dbReference type="PANTHER" id="PTHR23077:SF9">
    <property type="entry name" value="PEROXISOMAL ATPASE PEX6"/>
    <property type="match status" value="1"/>
</dbReference>
<dbReference type="FunFam" id="1.10.8.60:FF:000108">
    <property type="entry name" value="Peroxisomal biogenesis factor 6"/>
    <property type="match status" value="1"/>
</dbReference>
<feature type="region of interest" description="Disordered" evidence="15">
    <location>
        <begin position="864"/>
        <end position="898"/>
    </location>
</feature>
<dbReference type="GO" id="GO:0005507">
    <property type="term" value="F:copper ion binding"/>
    <property type="evidence" value="ECO:0007669"/>
    <property type="project" value="InterPro"/>
</dbReference>
<keyword evidence="5" id="KW-0547">Nucleotide-binding</keyword>
<dbReference type="CDD" id="cd13880">
    <property type="entry name" value="CuRO_2_MaLCC_like"/>
    <property type="match status" value="1"/>
</dbReference>
<evidence type="ECO:0000256" key="1">
    <source>
        <dbReference type="ARBA" id="ARBA00006914"/>
    </source>
</evidence>
<dbReference type="VEuPathDB" id="FungiDB:An16g02020"/>
<dbReference type="InterPro" id="IPR011707">
    <property type="entry name" value="Cu-oxidase-like_N"/>
</dbReference>
<dbReference type="FunFam" id="1.10.8.60:FF:000039">
    <property type="entry name" value="peroxisome biogenesis factor 6"/>
    <property type="match status" value="1"/>
</dbReference>
<dbReference type="Proteomes" id="UP000068243">
    <property type="component" value="Unassembled WGS sequence"/>
</dbReference>
<feature type="region of interest" description="Disordered" evidence="15">
    <location>
        <begin position="2038"/>
        <end position="2148"/>
    </location>
</feature>
<evidence type="ECO:0000256" key="15">
    <source>
        <dbReference type="SAM" id="MobiDB-lite"/>
    </source>
</evidence>
<evidence type="ECO:0000313" key="17">
    <source>
        <dbReference type="EMBL" id="GAQ46600.1"/>
    </source>
</evidence>
<dbReference type="GO" id="GO:0005829">
    <property type="term" value="C:cytosol"/>
    <property type="evidence" value="ECO:0007669"/>
    <property type="project" value="TreeGrafter"/>
</dbReference>
<dbReference type="CDD" id="cd13854">
    <property type="entry name" value="CuRO_1_MaLCC_like"/>
    <property type="match status" value="1"/>
</dbReference>
<dbReference type="InterPro" id="IPR050168">
    <property type="entry name" value="AAA_ATPase_domain"/>
</dbReference>
<feature type="region of interest" description="Disordered" evidence="15">
    <location>
        <begin position="662"/>
        <end position="685"/>
    </location>
</feature>
<dbReference type="InterPro" id="IPR003959">
    <property type="entry name" value="ATPase_AAA_core"/>
</dbReference>
<comment type="caution">
    <text evidence="17">The sequence shown here is derived from an EMBL/GenBank/DDBJ whole genome shotgun (WGS) entry which is preliminary data.</text>
</comment>
<dbReference type="PaxDb" id="5061-CADANGAP00012432"/>
<evidence type="ECO:0000256" key="11">
    <source>
        <dbReference type="ARBA" id="ARBA00034811"/>
    </source>
</evidence>
<dbReference type="Pfam" id="PF07731">
    <property type="entry name" value="Cu-oxidase_2"/>
    <property type="match status" value="1"/>
</dbReference>
<dbReference type="PROSITE" id="PS00674">
    <property type="entry name" value="AAA"/>
    <property type="match status" value="1"/>
</dbReference>
<dbReference type="VEuPathDB" id="FungiDB:An16g02010"/>
<reference evidence="18" key="1">
    <citation type="journal article" date="2016" name="Genome Announc.">
        <title>Draft genome sequence of Aspergillus niger strain An76.</title>
        <authorList>
            <person name="Gong W."/>
            <person name="Cheng Z."/>
            <person name="Zhang H."/>
            <person name="Liu L."/>
            <person name="Gao P."/>
            <person name="Wang L."/>
        </authorList>
    </citation>
    <scope>NUCLEOTIDE SEQUENCE [LARGE SCALE GENOMIC DNA]</scope>
    <source>
        <strain evidence="18">An76</strain>
    </source>
</reference>
<dbReference type="Pfam" id="PF07732">
    <property type="entry name" value="Cu-oxidase_3"/>
    <property type="match status" value="1"/>
</dbReference>
<feature type="compositionally biased region" description="Low complexity" evidence="15">
    <location>
        <begin position="1007"/>
        <end position="1018"/>
    </location>
</feature>
<dbReference type="GO" id="GO:0005778">
    <property type="term" value="C:peroxisomal membrane"/>
    <property type="evidence" value="ECO:0007669"/>
    <property type="project" value="UniProtKB-SubCell"/>
</dbReference>
<keyword evidence="3" id="KW-0962">Peroxisome biogenesis</keyword>
<evidence type="ECO:0000256" key="14">
    <source>
        <dbReference type="ARBA" id="ARBA00062700"/>
    </source>
</evidence>
<keyword evidence="8" id="KW-0560">Oxidoreductase</keyword>
<dbReference type="Gene3D" id="3.40.50.300">
    <property type="entry name" value="P-loop containing nucleotide triphosphate hydrolases"/>
    <property type="match status" value="2"/>
</dbReference>
<keyword evidence="4" id="KW-0479">Metal-binding</keyword>
<dbReference type="GO" id="GO:0016887">
    <property type="term" value="F:ATP hydrolysis activity"/>
    <property type="evidence" value="ECO:0007669"/>
    <property type="project" value="InterPro"/>
</dbReference>
<dbReference type="InterPro" id="IPR001117">
    <property type="entry name" value="Cu-oxidase_2nd"/>
</dbReference>
<evidence type="ECO:0000256" key="13">
    <source>
        <dbReference type="ARBA" id="ARBA00048778"/>
    </source>
</evidence>
<dbReference type="GO" id="GO:0016558">
    <property type="term" value="P:protein import into peroxisome matrix"/>
    <property type="evidence" value="ECO:0007669"/>
    <property type="project" value="TreeGrafter"/>
</dbReference>
<evidence type="ECO:0000256" key="12">
    <source>
        <dbReference type="ARBA" id="ARBA00034920"/>
    </source>
</evidence>
<protein>
    <recommendedName>
        <fullName evidence="11">Peroxisomal ATPase PEX6</fullName>
    </recommendedName>
    <alternativeName>
        <fullName evidence="12">Peroxin-6</fullName>
    </alternativeName>
</protein>
<gene>
    <name evidence="17" type="ORF">ABL_09261</name>
</gene>
<comment type="catalytic activity">
    <reaction evidence="13">
        <text>ATP + H2O = ADP + phosphate + H(+)</text>
        <dbReference type="Rhea" id="RHEA:13065"/>
        <dbReference type="ChEBI" id="CHEBI:15377"/>
        <dbReference type="ChEBI" id="CHEBI:15378"/>
        <dbReference type="ChEBI" id="CHEBI:30616"/>
        <dbReference type="ChEBI" id="CHEBI:43474"/>
        <dbReference type="ChEBI" id="CHEBI:456216"/>
    </reaction>
    <physiologicalReaction direction="left-to-right" evidence="13">
        <dbReference type="Rhea" id="RHEA:13066"/>
    </physiologicalReaction>
</comment>
<feature type="compositionally biased region" description="Polar residues" evidence="15">
    <location>
        <begin position="1076"/>
        <end position="1089"/>
    </location>
</feature>
<dbReference type="InterPro" id="IPR011706">
    <property type="entry name" value="Cu-oxidase_C"/>
</dbReference>
<comment type="similarity">
    <text evidence="2">Belongs to the multicopper oxidase family.</text>
</comment>
<dbReference type="VEuPathDB" id="FungiDB:M747DRAFT_241453"/>
<dbReference type="Pfam" id="PF23120">
    <property type="entry name" value="PEX6_N"/>
    <property type="match status" value="1"/>
</dbReference>
<dbReference type="EMBL" id="BCMY01000022">
    <property type="protein sequence ID" value="GAQ46600.1"/>
    <property type="molecule type" value="Genomic_DNA"/>
</dbReference>
<feature type="domain" description="AAA+ ATPase" evidence="16">
    <location>
        <begin position="1744"/>
        <end position="1886"/>
    </location>
</feature>
<dbReference type="SUPFAM" id="SSF52540">
    <property type="entry name" value="P-loop containing nucleoside triphosphate hydrolases"/>
    <property type="match status" value="2"/>
</dbReference>
<dbReference type="InterPro" id="IPR008972">
    <property type="entry name" value="Cupredoxin"/>
</dbReference>
<comment type="similarity">
    <text evidence="1">Belongs to the AAA ATPase family.</text>
</comment>
<evidence type="ECO:0000313" key="18">
    <source>
        <dbReference type="Proteomes" id="UP000068243"/>
    </source>
</evidence>
<dbReference type="OMA" id="GWINCAG"/>
<dbReference type="PANTHER" id="PTHR23077">
    <property type="entry name" value="AAA-FAMILY ATPASE"/>
    <property type="match status" value="1"/>
</dbReference>
<dbReference type="CDD" id="cd19527">
    <property type="entry name" value="RecA-like_PEX6_r2"/>
    <property type="match status" value="1"/>
</dbReference>
<dbReference type="FunFam" id="2.60.40.420:FF:000045">
    <property type="entry name" value="Laccase 2"/>
    <property type="match status" value="1"/>
</dbReference>
<evidence type="ECO:0000256" key="2">
    <source>
        <dbReference type="ARBA" id="ARBA00010609"/>
    </source>
</evidence>
<dbReference type="InterPro" id="IPR056995">
    <property type="entry name" value="PEX6_4th_dom"/>
</dbReference>
<feature type="region of interest" description="Disordered" evidence="15">
    <location>
        <begin position="963"/>
        <end position="1097"/>
    </location>
</feature>
<proteinExistence type="inferred from homology"/>
<feature type="compositionally biased region" description="Acidic residues" evidence="15">
    <location>
        <begin position="2117"/>
        <end position="2133"/>
    </location>
</feature>
<evidence type="ECO:0000256" key="5">
    <source>
        <dbReference type="ARBA" id="ARBA00022741"/>
    </source>
</evidence>
<comment type="subcellular location">
    <subcellularLocation>
        <location evidence="10">Peroxisome membrane</location>
        <topology evidence="10">Peripheral membrane protein</topology>
        <orientation evidence="10">Cytoplasmic side</orientation>
    </subcellularLocation>
</comment>
<dbReference type="Gene3D" id="2.60.40.420">
    <property type="entry name" value="Cupredoxins - blue copper proteins"/>
    <property type="match status" value="3"/>
</dbReference>
<evidence type="ECO:0000256" key="9">
    <source>
        <dbReference type="ARBA" id="ARBA00023136"/>
    </source>
</evidence>
<accession>A0A100ISP5</accession>
<keyword evidence="6" id="KW-0378">Hydrolase</keyword>
<evidence type="ECO:0000256" key="7">
    <source>
        <dbReference type="ARBA" id="ARBA00022840"/>
    </source>
</evidence>
<dbReference type="Pfam" id="PF23315">
    <property type="entry name" value="PEX6_4th"/>
    <property type="match status" value="1"/>
</dbReference>
<dbReference type="PROSITE" id="PS00080">
    <property type="entry name" value="MULTICOPPER_OXIDASE2"/>
    <property type="match status" value="1"/>
</dbReference>
<dbReference type="PROSITE" id="PS00079">
    <property type="entry name" value="MULTICOPPER_OXIDASE1"/>
    <property type="match status" value="1"/>
</dbReference>
<feature type="compositionally biased region" description="Low complexity" evidence="15">
    <location>
        <begin position="973"/>
        <end position="983"/>
    </location>
</feature>
<dbReference type="VEuPathDB" id="FungiDB:ASPNIDRAFT2_1217742"/>
<dbReference type="CDD" id="cd13901">
    <property type="entry name" value="CuRO_3_MaLCC_like"/>
    <property type="match status" value="1"/>
</dbReference>
<dbReference type="Pfam" id="PF00004">
    <property type="entry name" value="AAA"/>
    <property type="match status" value="1"/>
</dbReference>
<dbReference type="SMART" id="SM00382">
    <property type="entry name" value="AAA"/>
    <property type="match status" value="1"/>
</dbReference>
<evidence type="ECO:0000259" key="16">
    <source>
        <dbReference type="SMART" id="SM00382"/>
    </source>
</evidence>
<comment type="subunit">
    <text evidence="14">Interacts with PEX1; forming the PEX1-PEX6 AAA ATPase complex, which is composed of a heterohexamer formed by a trimer of PEX1-PEX6 dimers.</text>
</comment>
<dbReference type="InterPro" id="IPR027417">
    <property type="entry name" value="P-loop_NTPase"/>
</dbReference>
<dbReference type="GO" id="GO:0005524">
    <property type="term" value="F:ATP binding"/>
    <property type="evidence" value="ECO:0007669"/>
    <property type="project" value="UniProtKB-KW"/>
</dbReference>
<evidence type="ECO:0000256" key="10">
    <source>
        <dbReference type="ARBA" id="ARBA00034691"/>
    </source>
</evidence>
<keyword evidence="7" id="KW-0067">ATP-binding</keyword>
<dbReference type="GO" id="GO:0016491">
    <property type="term" value="F:oxidoreductase activity"/>
    <property type="evidence" value="ECO:0007669"/>
    <property type="project" value="UniProtKB-KW"/>
</dbReference>
<dbReference type="FunFam" id="3.40.50.300:FF:000109">
    <property type="entry name" value="Peroxisomal biogenesis factor 6"/>
    <property type="match status" value="1"/>
</dbReference>
<evidence type="ECO:0000256" key="6">
    <source>
        <dbReference type="ARBA" id="ARBA00022801"/>
    </source>
</evidence>
<dbReference type="InterPro" id="IPR047533">
    <property type="entry name" value="RecA-like_PEX6_r2"/>
</dbReference>
<dbReference type="SUPFAM" id="SSF49503">
    <property type="entry name" value="Cupredoxins"/>
    <property type="match status" value="3"/>
</dbReference>
<dbReference type="OrthoDB" id="5553750at2759"/>
<organism evidence="17 18">
    <name type="scientific">Aspergillus niger</name>
    <dbReference type="NCBI Taxonomy" id="5061"/>
    <lineage>
        <taxon>Eukaryota</taxon>
        <taxon>Fungi</taxon>
        <taxon>Dikarya</taxon>
        <taxon>Ascomycota</taxon>
        <taxon>Pezizomycotina</taxon>
        <taxon>Eurotiomycetes</taxon>
        <taxon>Eurotiomycetidae</taxon>
        <taxon>Eurotiales</taxon>
        <taxon>Aspergillaceae</taxon>
        <taxon>Aspergillus</taxon>
        <taxon>Aspergillus subgen. Circumdati</taxon>
    </lineage>
</organism>
<evidence type="ECO:0000256" key="3">
    <source>
        <dbReference type="ARBA" id="ARBA00022593"/>
    </source>
</evidence>
<dbReference type="InterPro" id="IPR003960">
    <property type="entry name" value="ATPase_AAA_CS"/>
</dbReference>
<dbReference type="InterPro" id="IPR003593">
    <property type="entry name" value="AAA+_ATPase"/>
</dbReference>
<dbReference type="VEuPathDB" id="FungiDB:ASPNIDRAFT2_1091154"/>